<comment type="caution">
    <text evidence="11">The sequence shown here is derived from an EMBL/GenBank/DDBJ whole genome shotgun (WGS) entry which is preliminary data.</text>
</comment>
<evidence type="ECO:0000256" key="3">
    <source>
        <dbReference type="ARBA" id="ARBA00022448"/>
    </source>
</evidence>
<proteinExistence type="inferred from homology"/>
<dbReference type="AlphaFoldDB" id="A0A2D0IUM2"/>
<dbReference type="OrthoDB" id="5166626at2"/>
<dbReference type="InterPro" id="IPR050144">
    <property type="entry name" value="AAE_transporter"/>
</dbReference>
<dbReference type="Gene3D" id="3.30.70.1450">
    <property type="entry name" value="Regulator of K+ conductance, C-terminal domain"/>
    <property type="match status" value="2"/>
</dbReference>
<dbReference type="Proteomes" id="UP000225605">
    <property type="component" value="Unassembled WGS sequence"/>
</dbReference>
<evidence type="ECO:0000313" key="11">
    <source>
        <dbReference type="EMBL" id="PHM25566.1"/>
    </source>
</evidence>
<keyword evidence="14" id="KW-1185">Reference proteome</keyword>
<feature type="transmembrane region" description="Helical" evidence="9">
    <location>
        <begin position="438"/>
        <end position="459"/>
    </location>
</feature>
<dbReference type="Pfam" id="PF02080">
    <property type="entry name" value="TrkA_C"/>
    <property type="match status" value="1"/>
</dbReference>
<evidence type="ECO:0000256" key="8">
    <source>
        <dbReference type="ARBA" id="ARBA00023136"/>
    </source>
</evidence>
<dbReference type="PANTHER" id="PTHR30445">
    <property type="entry name" value="K(+)_H(+) ANTIPORTER SUBUNIT KHTT"/>
    <property type="match status" value="1"/>
</dbReference>
<dbReference type="NCBIfam" id="TIGR01625">
    <property type="entry name" value="YidE_YbjL_dupl"/>
    <property type="match status" value="2"/>
</dbReference>
<feature type="transmembrane region" description="Helical" evidence="9">
    <location>
        <begin position="163"/>
        <end position="182"/>
    </location>
</feature>
<dbReference type="EMBL" id="NIBT01000005">
    <property type="protein sequence ID" value="PHM25566.1"/>
    <property type="molecule type" value="Genomic_DNA"/>
</dbReference>
<dbReference type="Proteomes" id="UP000283568">
    <property type="component" value="Unassembled WGS sequence"/>
</dbReference>
<organism evidence="11 13">
    <name type="scientific">Xenorhabdus ehlersii</name>
    <dbReference type="NCBI Taxonomy" id="290111"/>
    <lineage>
        <taxon>Bacteria</taxon>
        <taxon>Pseudomonadati</taxon>
        <taxon>Pseudomonadota</taxon>
        <taxon>Gammaproteobacteria</taxon>
        <taxon>Enterobacterales</taxon>
        <taxon>Morganellaceae</taxon>
        <taxon>Xenorhabdus</taxon>
    </lineage>
</organism>
<dbReference type="NCBIfam" id="NF003007">
    <property type="entry name" value="PRK03818.1"/>
    <property type="match status" value="1"/>
</dbReference>
<dbReference type="SUPFAM" id="SSF116726">
    <property type="entry name" value="TrkA C-terminal domain-like"/>
    <property type="match status" value="2"/>
</dbReference>
<reference evidence="12 14" key="2">
    <citation type="submission" date="2018-09" db="EMBL/GenBank/DDBJ databases">
        <title>Genomic Encyclopedia of Archaeal and Bacterial Type Strains, Phase II (KMG-II): from individual species to whole genera.</title>
        <authorList>
            <person name="Goeker M."/>
        </authorList>
    </citation>
    <scope>NUCLEOTIDE SEQUENCE [LARGE SCALE GENOMIC DNA]</scope>
    <source>
        <strain evidence="12 14">DSM 16337</strain>
    </source>
</reference>
<comment type="similarity">
    <text evidence="2">Belongs to the AAE transporter (TC 2.A.81) family.</text>
</comment>
<evidence type="ECO:0000256" key="4">
    <source>
        <dbReference type="ARBA" id="ARBA00022475"/>
    </source>
</evidence>
<dbReference type="InterPro" id="IPR006037">
    <property type="entry name" value="RCK_C"/>
</dbReference>
<evidence type="ECO:0000256" key="2">
    <source>
        <dbReference type="ARBA" id="ARBA00009854"/>
    </source>
</evidence>
<feature type="domain" description="RCK C-terminal" evidence="10">
    <location>
        <begin position="278"/>
        <end position="362"/>
    </location>
</feature>
<dbReference type="PANTHER" id="PTHR30445:SF3">
    <property type="entry name" value="TRANSPORT PROTEIN YIDE-RELATED"/>
    <property type="match status" value="1"/>
</dbReference>
<feature type="transmembrane region" description="Helical" evidence="9">
    <location>
        <begin position="398"/>
        <end position="417"/>
    </location>
</feature>
<keyword evidence="7 9" id="KW-1133">Transmembrane helix</keyword>
<feature type="transmembrane region" description="Helical" evidence="9">
    <location>
        <begin position="95"/>
        <end position="115"/>
    </location>
</feature>
<reference evidence="11 13" key="1">
    <citation type="journal article" date="2017" name="Nat. Microbiol.">
        <title>Natural product diversity associated with the nematode symbionts Photorhabdus and Xenorhabdus.</title>
        <authorList>
            <person name="Tobias N.J."/>
            <person name="Wolff H."/>
            <person name="Djahanschiri B."/>
            <person name="Grundmann F."/>
            <person name="Kronenwerth M."/>
            <person name="Shi Y.M."/>
            <person name="Simonyi S."/>
            <person name="Grun P."/>
            <person name="Shapiro-Ilan D."/>
            <person name="Pidot S.J."/>
            <person name="Stinear T.P."/>
            <person name="Ebersberger I."/>
            <person name="Bode H.B."/>
        </authorList>
    </citation>
    <scope>NUCLEOTIDE SEQUENCE [LARGE SCALE GENOMIC DNA]</scope>
    <source>
        <strain evidence="11 13">DSM 16337</strain>
    </source>
</reference>
<evidence type="ECO:0000256" key="9">
    <source>
        <dbReference type="SAM" id="Phobius"/>
    </source>
</evidence>
<dbReference type="Pfam" id="PF06826">
    <property type="entry name" value="Asp-Al_Ex"/>
    <property type="match status" value="2"/>
</dbReference>
<keyword evidence="8 9" id="KW-0472">Membrane</keyword>
<dbReference type="InterPro" id="IPR006512">
    <property type="entry name" value="YidE_YbjL"/>
</dbReference>
<keyword evidence="6" id="KW-0677">Repeat</keyword>
<keyword evidence="3" id="KW-0813">Transport</keyword>
<dbReference type="EMBL" id="RAQI01000007">
    <property type="protein sequence ID" value="RKE87352.1"/>
    <property type="molecule type" value="Genomic_DNA"/>
</dbReference>
<feature type="transmembrane region" description="Helical" evidence="9">
    <location>
        <begin position="59"/>
        <end position="83"/>
    </location>
</feature>
<dbReference type="PROSITE" id="PS51202">
    <property type="entry name" value="RCK_C"/>
    <property type="match status" value="2"/>
</dbReference>
<feature type="transmembrane region" description="Helical" evidence="9">
    <location>
        <begin position="465"/>
        <end position="486"/>
    </location>
</feature>
<name>A0A2D0IUM2_9GAMM</name>
<protein>
    <submittedName>
        <fullName evidence="12">Transport protein</fullName>
    </submittedName>
    <submittedName>
        <fullName evidence="11">Transporter</fullName>
    </submittedName>
</protein>
<keyword evidence="5 9" id="KW-0812">Transmembrane</keyword>
<dbReference type="GO" id="GO:0006813">
    <property type="term" value="P:potassium ion transport"/>
    <property type="evidence" value="ECO:0007669"/>
    <property type="project" value="InterPro"/>
</dbReference>
<dbReference type="RefSeq" id="WP_099131753.1">
    <property type="nucleotide sequence ID" value="NZ_CAWNOJ010000064.1"/>
</dbReference>
<dbReference type="GO" id="GO:0008324">
    <property type="term" value="F:monoatomic cation transmembrane transporter activity"/>
    <property type="evidence" value="ECO:0007669"/>
    <property type="project" value="InterPro"/>
</dbReference>
<dbReference type="GO" id="GO:0005886">
    <property type="term" value="C:plasma membrane"/>
    <property type="evidence" value="ECO:0007669"/>
    <property type="project" value="UniProtKB-SubCell"/>
</dbReference>
<accession>A0A2D0IUM2</accession>
<sequence length="553" mass="59113">MSDIALTMSLLALSAALGLWIGNWRIGDIGLGIGGVLFGGIIVGHFAQMYSLSLSNDMLHFIQEFGLILFVYSIGIQVGPGFFSSLRVSGLKLNGFAVLIVIIGGLVAAIIHKLFDVPLPIILGIFSGAVTNTPSLGAGQQILADLGSDSSLVSQMGMGYAMAYPMGICGILLVMWLVRLFFRVRIEQEANSFDNQNNQGRELLQTMNIAVRNPNLNGLMMQDIPLLNNNDAVVCSRLKRKDLLMVPQPTTVIQSEDLLYLVGQREALNQVRLVIGEEVDVSLSTAGDIFQSVRVVVTNDEVLSQRLGALNLKQKYDVVVTRLNRAGIELVASNNASLQFGDILNIVGRPEAVEAVTKLLGNSQQKLQQVQMLPVFIGIGLGVLLGSIPLFIPGFPAALRLGLAGGPLVIALILGRIGTIGKLYWFMPPSANLALRELGIVMFLAVVGLKSGGNFINTLVHGEGLAWIGYGALITIVPLLVVSLLARVVIKMNYLSLCGVLAGAMTDPPALAFANGIHSTNGAAALSYATVYPLAMFLRIMSPQILAVIFWAL</sequence>
<evidence type="ECO:0000256" key="6">
    <source>
        <dbReference type="ARBA" id="ARBA00022737"/>
    </source>
</evidence>
<evidence type="ECO:0000313" key="12">
    <source>
        <dbReference type="EMBL" id="RKE87352.1"/>
    </source>
</evidence>
<dbReference type="InterPro" id="IPR036721">
    <property type="entry name" value="RCK_C_sf"/>
</dbReference>
<feature type="transmembrane region" description="Helical" evidence="9">
    <location>
        <begin position="372"/>
        <end position="392"/>
    </location>
</feature>
<comment type="subcellular location">
    <subcellularLocation>
        <location evidence="1">Cell membrane</location>
        <topology evidence="1">Multi-pass membrane protein</topology>
    </subcellularLocation>
</comment>
<evidence type="ECO:0000256" key="5">
    <source>
        <dbReference type="ARBA" id="ARBA00022692"/>
    </source>
</evidence>
<evidence type="ECO:0000313" key="14">
    <source>
        <dbReference type="Proteomes" id="UP000283568"/>
    </source>
</evidence>
<evidence type="ECO:0000259" key="10">
    <source>
        <dbReference type="PROSITE" id="PS51202"/>
    </source>
</evidence>
<gene>
    <name evidence="12" type="ORF">BDE27_3690</name>
    <name evidence="11" type="ORF">Xehl_01193</name>
</gene>
<feature type="domain" description="RCK C-terminal" evidence="10">
    <location>
        <begin position="190"/>
        <end position="277"/>
    </location>
</feature>
<feature type="transmembrane region" description="Helical" evidence="9">
    <location>
        <begin position="531"/>
        <end position="552"/>
    </location>
</feature>
<feature type="transmembrane region" description="Helical" evidence="9">
    <location>
        <begin position="493"/>
        <end position="511"/>
    </location>
</feature>
<evidence type="ECO:0000256" key="1">
    <source>
        <dbReference type="ARBA" id="ARBA00004651"/>
    </source>
</evidence>
<feature type="transmembrane region" description="Helical" evidence="9">
    <location>
        <begin position="28"/>
        <end position="47"/>
    </location>
</feature>
<evidence type="ECO:0000256" key="7">
    <source>
        <dbReference type="ARBA" id="ARBA00022989"/>
    </source>
</evidence>
<evidence type="ECO:0000313" key="13">
    <source>
        <dbReference type="Proteomes" id="UP000225605"/>
    </source>
</evidence>
<keyword evidence="4" id="KW-1003">Cell membrane</keyword>